<feature type="transmembrane region" description="Helical" evidence="1">
    <location>
        <begin position="113"/>
        <end position="140"/>
    </location>
</feature>
<evidence type="ECO:0000256" key="1">
    <source>
        <dbReference type="SAM" id="Phobius"/>
    </source>
</evidence>
<dbReference type="AlphaFoldDB" id="A0AAV0G755"/>
<name>A0AAV0G755_9ASTE</name>
<keyword evidence="1" id="KW-1133">Transmembrane helix</keyword>
<gene>
    <name evidence="2" type="ORF">CEPIT_LOCUS40851</name>
</gene>
<proteinExistence type="predicted"/>
<sequence length="162" mass="18554">MFQLEDYHPSSITCTSSSKWSFVLKLSIDELNWRRGNPHPPDIICFHPDGNVVYMKNGHSIFSLNLQSGEVIYETALLDNKLPVGRYFHWNNVTHFSKHSWPTPMSLNMSGMFVLRLIFTCLVCLVCLSLICLSLVLYGLSKNILRGVPNMDFNRISNSIRT</sequence>
<dbReference type="EMBL" id="CAMAPF010001056">
    <property type="protein sequence ID" value="CAH9143676.1"/>
    <property type="molecule type" value="Genomic_DNA"/>
</dbReference>
<keyword evidence="3" id="KW-1185">Reference proteome</keyword>
<accession>A0AAV0G755</accession>
<keyword evidence="1" id="KW-0812">Transmembrane</keyword>
<organism evidence="2 3">
    <name type="scientific">Cuscuta epithymum</name>
    <dbReference type="NCBI Taxonomy" id="186058"/>
    <lineage>
        <taxon>Eukaryota</taxon>
        <taxon>Viridiplantae</taxon>
        <taxon>Streptophyta</taxon>
        <taxon>Embryophyta</taxon>
        <taxon>Tracheophyta</taxon>
        <taxon>Spermatophyta</taxon>
        <taxon>Magnoliopsida</taxon>
        <taxon>eudicotyledons</taxon>
        <taxon>Gunneridae</taxon>
        <taxon>Pentapetalae</taxon>
        <taxon>asterids</taxon>
        <taxon>lamiids</taxon>
        <taxon>Solanales</taxon>
        <taxon>Convolvulaceae</taxon>
        <taxon>Cuscuteae</taxon>
        <taxon>Cuscuta</taxon>
        <taxon>Cuscuta subgen. Cuscuta</taxon>
    </lineage>
</organism>
<comment type="caution">
    <text evidence="2">The sequence shown here is derived from an EMBL/GenBank/DDBJ whole genome shotgun (WGS) entry which is preliminary data.</text>
</comment>
<reference evidence="2" key="1">
    <citation type="submission" date="2022-07" db="EMBL/GenBank/DDBJ databases">
        <authorList>
            <person name="Macas J."/>
            <person name="Novak P."/>
            <person name="Neumann P."/>
        </authorList>
    </citation>
    <scope>NUCLEOTIDE SEQUENCE</scope>
</reference>
<dbReference type="Proteomes" id="UP001152523">
    <property type="component" value="Unassembled WGS sequence"/>
</dbReference>
<protein>
    <submittedName>
        <fullName evidence="2">Uncharacterized protein</fullName>
    </submittedName>
</protein>
<evidence type="ECO:0000313" key="2">
    <source>
        <dbReference type="EMBL" id="CAH9143676.1"/>
    </source>
</evidence>
<keyword evidence="1" id="KW-0472">Membrane</keyword>
<evidence type="ECO:0000313" key="3">
    <source>
        <dbReference type="Proteomes" id="UP001152523"/>
    </source>
</evidence>